<keyword evidence="2" id="KW-1185">Reference proteome</keyword>
<evidence type="ECO:0000313" key="2">
    <source>
        <dbReference type="Proteomes" id="UP001501251"/>
    </source>
</evidence>
<dbReference type="Proteomes" id="UP001501251">
    <property type="component" value="Unassembled WGS sequence"/>
</dbReference>
<accession>A0ABP8ADW6</accession>
<evidence type="ECO:0000313" key="1">
    <source>
        <dbReference type="EMBL" id="GAA4182253.1"/>
    </source>
</evidence>
<proteinExistence type="predicted"/>
<gene>
    <name evidence="1" type="ORF">GCM10022252_07870</name>
</gene>
<evidence type="ECO:0008006" key="3">
    <source>
        <dbReference type="Google" id="ProtNLM"/>
    </source>
</evidence>
<sequence length="58" mass="6487">MLRHTRQATTSNVYVHLLEEVKLGAADSVDGVLSDLTARRAERGKRRRERVATPVATK</sequence>
<dbReference type="EMBL" id="BAABAQ010000001">
    <property type="protein sequence ID" value="GAA4182253.1"/>
    <property type="molecule type" value="Genomic_DNA"/>
</dbReference>
<comment type="caution">
    <text evidence="1">The sequence shown here is derived from an EMBL/GenBank/DDBJ whole genome shotgun (WGS) entry which is preliminary data.</text>
</comment>
<name>A0ABP8ADW6_9ACTN</name>
<protein>
    <recommendedName>
        <fullName evidence="3">Integrase</fullName>
    </recommendedName>
</protein>
<organism evidence="1 2">
    <name type="scientific">Streptosporangium oxazolinicum</name>
    <dbReference type="NCBI Taxonomy" id="909287"/>
    <lineage>
        <taxon>Bacteria</taxon>
        <taxon>Bacillati</taxon>
        <taxon>Actinomycetota</taxon>
        <taxon>Actinomycetes</taxon>
        <taxon>Streptosporangiales</taxon>
        <taxon>Streptosporangiaceae</taxon>
        <taxon>Streptosporangium</taxon>
    </lineage>
</organism>
<reference evidence="2" key="1">
    <citation type="journal article" date="2019" name="Int. J. Syst. Evol. Microbiol.">
        <title>The Global Catalogue of Microorganisms (GCM) 10K type strain sequencing project: providing services to taxonomists for standard genome sequencing and annotation.</title>
        <authorList>
            <consortium name="The Broad Institute Genomics Platform"/>
            <consortium name="The Broad Institute Genome Sequencing Center for Infectious Disease"/>
            <person name="Wu L."/>
            <person name="Ma J."/>
        </authorList>
    </citation>
    <scope>NUCLEOTIDE SEQUENCE [LARGE SCALE GENOMIC DNA]</scope>
    <source>
        <strain evidence="2">JCM 17388</strain>
    </source>
</reference>